<dbReference type="PANTHER" id="PTHR46579">
    <property type="entry name" value="F5/8 TYPE C DOMAIN-CONTAINING PROTEIN-RELATED"/>
    <property type="match status" value="1"/>
</dbReference>
<dbReference type="EnsemblMetazoa" id="CLYHEMT005400.1">
    <property type="protein sequence ID" value="CLYHEMP005400.1"/>
    <property type="gene ID" value="CLYHEMG005400"/>
</dbReference>
<reference evidence="1" key="1">
    <citation type="submission" date="2021-01" db="UniProtKB">
        <authorList>
            <consortium name="EnsemblMetazoa"/>
        </authorList>
    </citation>
    <scope>IDENTIFICATION</scope>
</reference>
<protein>
    <submittedName>
        <fullName evidence="1">Uncharacterized protein</fullName>
    </submittedName>
</protein>
<name>A0A7M5V8K1_9CNID</name>
<dbReference type="PANTHER" id="PTHR46579:SF1">
    <property type="entry name" value="F5_8 TYPE C DOMAIN-CONTAINING PROTEIN"/>
    <property type="match status" value="1"/>
</dbReference>
<evidence type="ECO:0000313" key="1">
    <source>
        <dbReference type="EnsemblMetazoa" id="CLYHEMP005400.1"/>
    </source>
</evidence>
<evidence type="ECO:0000313" key="2">
    <source>
        <dbReference type="Proteomes" id="UP000594262"/>
    </source>
</evidence>
<accession>A0A7M5V8K1</accession>
<dbReference type="OrthoDB" id="5984708at2759"/>
<sequence>MVLCQITCMDFYWVLQSVCCLCGLILQNTRNFTRNAKCTLIIISVTYYVYDVDKRLENMRPLDVISRRPRPLSGNIGHLKANELRSWLLYYSLPCMECILPEIYWNHFALLVEATHILLADKISKDDLSWAESCLDLFYKYFEELYAKTKCGLNVHNCSHLCQSVRNWGPLWAWSCFGFESLNGRIIKQVHGTRNACSQVFKAFSGLKTIHSMMSDGRTKEIVKEGLTSMIINKQSGGMNNWKVVNDAISLGGKSDTFIASEELKGQVQLYNISDSAEKYYKIRKNKVTYSSVEYKHATKTINYVAELSINESKLFVEIQYFLCDQGRVYLCGKEIPRKENWCMLKEWHRSKLIRVDREISTIHFIAPVEFLCDKLFYIDGNRSCVCISKVPNIVEGD</sequence>
<organism evidence="1 2">
    <name type="scientific">Clytia hemisphaerica</name>
    <dbReference type="NCBI Taxonomy" id="252671"/>
    <lineage>
        <taxon>Eukaryota</taxon>
        <taxon>Metazoa</taxon>
        <taxon>Cnidaria</taxon>
        <taxon>Hydrozoa</taxon>
        <taxon>Hydroidolina</taxon>
        <taxon>Leptothecata</taxon>
        <taxon>Obeliida</taxon>
        <taxon>Clytiidae</taxon>
        <taxon>Clytia</taxon>
    </lineage>
</organism>
<keyword evidence="2" id="KW-1185">Reference proteome</keyword>
<dbReference type="Proteomes" id="UP000594262">
    <property type="component" value="Unplaced"/>
</dbReference>
<dbReference type="AlphaFoldDB" id="A0A7M5V8K1"/>
<proteinExistence type="predicted"/>